<evidence type="ECO:0000256" key="3">
    <source>
        <dbReference type="ARBA" id="ARBA00022676"/>
    </source>
</evidence>
<keyword evidence="2" id="KW-1003">Cell membrane</keyword>
<name>A0ABQ6F8Q5_9RHOO</name>
<keyword evidence="11" id="KW-1185">Reference proteome</keyword>
<dbReference type="InterPro" id="IPR050297">
    <property type="entry name" value="LipidA_mod_glycosyltrf_83"/>
</dbReference>
<evidence type="ECO:0000313" key="10">
    <source>
        <dbReference type="EMBL" id="GLT20975.1"/>
    </source>
</evidence>
<feature type="transmembrane region" description="Helical" evidence="8">
    <location>
        <begin position="19"/>
        <end position="38"/>
    </location>
</feature>
<evidence type="ECO:0000256" key="7">
    <source>
        <dbReference type="ARBA" id="ARBA00023136"/>
    </source>
</evidence>
<feature type="transmembrane region" description="Helical" evidence="8">
    <location>
        <begin position="265"/>
        <end position="288"/>
    </location>
</feature>
<protein>
    <submittedName>
        <fullName evidence="10">Glycosyl hydrolase</fullName>
    </submittedName>
</protein>
<reference evidence="11" key="1">
    <citation type="journal article" date="2019" name="Int. J. Syst. Evol. Microbiol.">
        <title>The Global Catalogue of Microorganisms (GCM) 10K type strain sequencing project: providing services to taxonomists for standard genome sequencing and annotation.</title>
        <authorList>
            <consortium name="The Broad Institute Genomics Platform"/>
            <consortium name="The Broad Institute Genome Sequencing Center for Infectious Disease"/>
            <person name="Wu L."/>
            <person name="Ma J."/>
        </authorList>
    </citation>
    <scope>NUCLEOTIDE SEQUENCE [LARGE SCALE GENOMIC DNA]</scope>
    <source>
        <strain evidence="11">NBRC 102407</strain>
    </source>
</reference>
<keyword evidence="10" id="KW-0378">Hydrolase</keyword>
<dbReference type="GO" id="GO:0016787">
    <property type="term" value="F:hydrolase activity"/>
    <property type="evidence" value="ECO:0007669"/>
    <property type="project" value="UniProtKB-KW"/>
</dbReference>
<evidence type="ECO:0000256" key="4">
    <source>
        <dbReference type="ARBA" id="ARBA00022679"/>
    </source>
</evidence>
<feature type="transmembrane region" description="Helical" evidence="8">
    <location>
        <begin position="349"/>
        <end position="366"/>
    </location>
</feature>
<feature type="transmembrane region" description="Helical" evidence="8">
    <location>
        <begin position="173"/>
        <end position="201"/>
    </location>
</feature>
<evidence type="ECO:0000256" key="2">
    <source>
        <dbReference type="ARBA" id="ARBA00022475"/>
    </source>
</evidence>
<dbReference type="InterPro" id="IPR038731">
    <property type="entry name" value="RgtA/B/C-like"/>
</dbReference>
<dbReference type="Pfam" id="PF13231">
    <property type="entry name" value="PMT_2"/>
    <property type="match status" value="1"/>
</dbReference>
<keyword evidence="3" id="KW-0328">Glycosyltransferase</keyword>
<dbReference type="RefSeq" id="WP_284186535.1">
    <property type="nucleotide sequence ID" value="NZ_BSPX01000003.1"/>
</dbReference>
<feature type="transmembrane region" description="Helical" evidence="8">
    <location>
        <begin position="300"/>
        <end position="317"/>
    </location>
</feature>
<evidence type="ECO:0000256" key="1">
    <source>
        <dbReference type="ARBA" id="ARBA00004651"/>
    </source>
</evidence>
<dbReference type="EMBL" id="BSPX01000003">
    <property type="protein sequence ID" value="GLT20975.1"/>
    <property type="molecule type" value="Genomic_DNA"/>
</dbReference>
<keyword evidence="5 8" id="KW-0812">Transmembrane</keyword>
<dbReference type="PANTHER" id="PTHR33908">
    <property type="entry name" value="MANNOSYLTRANSFERASE YKCB-RELATED"/>
    <property type="match status" value="1"/>
</dbReference>
<feature type="transmembrane region" description="Helical" evidence="8">
    <location>
        <begin position="393"/>
        <end position="411"/>
    </location>
</feature>
<feature type="transmembrane region" description="Helical" evidence="8">
    <location>
        <begin position="123"/>
        <end position="153"/>
    </location>
</feature>
<dbReference type="Proteomes" id="UP001157167">
    <property type="component" value="Unassembled WGS sequence"/>
</dbReference>
<keyword evidence="7 8" id="KW-0472">Membrane</keyword>
<feature type="domain" description="Glycosyltransferase RgtA/B/C/D-like" evidence="9">
    <location>
        <begin position="70"/>
        <end position="231"/>
    </location>
</feature>
<evidence type="ECO:0000259" key="9">
    <source>
        <dbReference type="Pfam" id="PF13231"/>
    </source>
</evidence>
<feature type="transmembrane region" description="Helical" evidence="8">
    <location>
        <begin position="213"/>
        <end position="232"/>
    </location>
</feature>
<sequence>MIGHASAERRLAGSTLGRLILVLPFIAFLLRLGGAPLFDVDEGAFSEATREMFERGDFLFTYLNGAPRFDKPIFIYWLQSVGYLIFGASEWAFRLPSAVAAIVWSYATYFFARKRFGEEAGLLALAVASTALGPFAIGRAATADGLLNCLLALTLFDVWRHLESGQRAPLLRAFVWMGIGALTKGPVALVVPGAVSFLYCASRGEWTRWLKMLFNPAGLAILVVIVAPWYAYALHLHGQAFIDGFILRHNVQRFSGSLEGHGGSAFYYLLAVPLLLLPWSGLLISALARLRAGLADPLQRFLWIWFGFVLGFFSLSGTKLPHYVLYGCTPLFVLIGLHSQSIRRAWPHLLLPGLLFILFPLLPNLFDALSRSTLGDGFYRAQLARALPMADTFYIGATIAGLVIWAAVVFFPRMPMLAKLVVTGAMQVILLAGVVVPYAGELVQGPVKAAGLKARELGGEVVFWRFTTAPSFSVYRQAVTLKGDPKPGQLALTRIDRLPPDAPVDTVFQEGGVVLVKARP</sequence>
<evidence type="ECO:0000256" key="8">
    <source>
        <dbReference type="SAM" id="Phobius"/>
    </source>
</evidence>
<proteinExistence type="predicted"/>
<comment type="caution">
    <text evidence="10">The sequence shown here is derived from an EMBL/GenBank/DDBJ whole genome shotgun (WGS) entry which is preliminary data.</text>
</comment>
<keyword evidence="6 8" id="KW-1133">Transmembrane helix</keyword>
<accession>A0ABQ6F8Q5</accession>
<feature type="transmembrane region" description="Helical" evidence="8">
    <location>
        <begin position="91"/>
        <end position="111"/>
    </location>
</feature>
<organism evidence="10 11">
    <name type="scientific">Zoogloea oryzae</name>
    <dbReference type="NCBI Taxonomy" id="310767"/>
    <lineage>
        <taxon>Bacteria</taxon>
        <taxon>Pseudomonadati</taxon>
        <taxon>Pseudomonadota</taxon>
        <taxon>Betaproteobacteria</taxon>
        <taxon>Rhodocyclales</taxon>
        <taxon>Zoogloeaceae</taxon>
        <taxon>Zoogloea</taxon>
    </lineage>
</organism>
<dbReference type="PANTHER" id="PTHR33908:SF3">
    <property type="entry name" value="UNDECAPRENYL PHOSPHATE-ALPHA-4-AMINO-4-DEOXY-L-ARABINOSE ARABINOSYL TRANSFERASE"/>
    <property type="match status" value="1"/>
</dbReference>
<keyword evidence="4" id="KW-0808">Transferase</keyword>
<evidence type="ECO:0000256" key="5">
    <source>
        <dbReference type="ARBA" id="ARBA00022692"/>
    </source>
</evidence>
<comment type="subcellular location">
    <subcellularLocation>
        <location evidence="1">Cell membrane</location>
        <topology evidence="1">Multi-pass membrane protein</topology>
    </subcellularLocation>
</comment>
<feature type="transmembrane region" description="Helical" evidence="8">
    <location>
        <begin position="420"/>
        <end position="440"/>
    </location>
</feature>
<feature type="transmembrane region" description="Helical" evidence="8">
    <location>
        <begin position="323"/>
        <end position="342"/>
    </location>
</feature>
<evidence type="ECO:0000256" key="6">
    <source>
        <dbReference type="ARBA" id="ARBA00022989"/>
    </source>
</evidence>
<gene>
    <name evidence="10" type="ORF">GCM10007933_04270</name>
</gene>
<evidence type="ECO:0000313" key="11">
    <source>
        <dbReference type="Proteomes" id="UP001157167"/>
    </source>
</evidence>